<comment type="caution">
    <text evidence="1">The sequence shown here is derived from an EMBL/GenBank/DDBJ whole genome shotgun (WGS) entry which is preliminary data.</text>
</comment>
<sequence length="126" mass="14502">MFILVCMNGMQIESQINPYYTRYGVFRRHFSFTVVLTGRATRLFGNKSKCRVLRCSHIIVFEKCACSVAGFVHVVLSSQSDAPNLILFAHSKVLVRPRENIPSKKHPQKKKNTTLTRAHIPKLWQK</sequence>
<gene>
    <name evidence="1" type="ORF">AMELA_G00204740</name>
</gene>
<accession>A0A7J6A5B3</accession>
<evidence type="ECO:0000313" key="2">
    <source>
        <dbReference type="Proteomes" id="UP000593565"/>
    </source>
</evidence>
<dbReference type="EMBL" id="JAAGNN010000018">
    <property type="protein sequence ID" value="KAF4077147.1"/>
    <property type="molecule type" value="Genomic_DNA"/>
</dbReference>
<dbReference type="AlphaFoldDB" id="A0A7J6A5B3"/>
<keyword evidence="2" id="KW-1185">Reference proteome</keyword>
<proteinExistence type="predicted"/>
<organism evidence="1 2">
    <name type="scientific">Ameiurus melas</name>
    <name type="common">Black bullhead</name>
    <name type="synonym">Silurus melas</name>
    <dbReference type="NCBI Taxonomy" id="219545"/>
    <lineage>
        <taxon>Eukaryota</taxon>
        <taxon>Metazoa</taxon>
        <taxon>Chordata</taxon>
        <taxon>Craniata</taxon>
        <taxon>Vertebrata</taxon>
        <taxon>Euteleostomi</taxon>
        <taxon>Actinopterygii</taxon>
        <taxon>Neopterygii</taxon>
        <taxon>Teleostei</taxon>
        <taxon>Ostariophysi</taxon>
        <taxon>Siluriformes</taxon>
        <taxon>Ictaluridae</taxon>
        <taxon>Ameiurus</taxon>
    </lineage>
</organism>
<dbReference type="Proteomes" id="UP000593565">
    <property type="component" value="Unassembled WGS sequence"/>
</dbReference>
<protein>
    <submittedName>
        <fullName evidence="1">Uncharacterized protein</fullName>
    </submittedName>
</protein>
<name>A0A7J6A5B3_AMEME</name>
<reference evidence="1 2" key="1">
    <citation type="submission" date="2020-02" db="EMBL/GenBank/DDBJ databases">
        <title>A chromosome-scale genome assembly of the black bullhead catfish (Ameiurus melas).</title>
        <authorList>
            <person name="Wen M."/>
            <person name="Zham M."/>
            <person name="Cabau C."/>
            <person name="Klopp C."/>
            <person name="Donnadieu C."/>
            <person name="Roques C."/>
            <person name="Bouchez O."/>
            <person name="Lampietro C."/>
            <person name="Jouanno E."/>
            <person name="Herpin A."/>
            <person name="Louis A."/>
            <person name="Berthelot C."/>
            <person name="Parey E."/>
            <person name="Roest-Crollius H."/>
            <person name="Braasch I."/>
            <person name="Postlethwait J."/>
            <person name="Robinson-Rechavi M."/>
            <person name="Echchiki A."/>
            <person name="Begum T."/>
            <person name="Montfort J."/>
            <person name="Schartl M."/>
            <person name="Bobe J."/>
            <person name="Guiguen Y."/>
        </authorList>
    </citation>
    <scope>NUCLEOTIDE SEQUENCE [LARGE SCALE GENOMIC DNA]</scope>
    <source>
        <strain evidence="1">M_S1</strain>
        <tissue evidence="1">Blood</tissue>
    </source>
</reference>
<evidence type="ECO:0000313" key="1">
    <source>
        <dbReference type="EMBL" id="KAF4077147.1"/>
    </source>
</evidence>